<dbReference type="PANTHER" id="PTHR11261">
    <property type="entry name" value="INTERPHOTORECEPTOR RETINOID-BINDING PROTEIN"/>
    <property type="match status" value="1"/>
</dbReference>
<organism evidence="3 4">
    <name type="scientific">Rugamonas aquatica</name>
    <dbReference type="NCBI Taxonomy" id="2743357"/>
    <lineage>
        <taxon>Bacteria</taxon>
        <taxon>Pseudomonadati</taxon>
        <taxon>Pseudomonadota</taxon>
        <taxon>Betaproteobacteria</taxon>
        <taxon>Burkholderiales</taxon>
        <taxon>Oxalobacteraceae</taxon>
        <taxon>Telluria group</taxon>
        <taxon>Rugamonas</taxon>
    </lineage>
</organism>
<dbReference type="RefSeq" id="WP_152837954.1">
    <property type="nucleotide sequence ID" value="NZ_WHUG01000003.1"/>
</dbReference>
<name>A0A6A7N0R0_9BURK</name>
<keyword evidence="1" id="KW-0812">Transmembrane</keyword>
<dbReference type="Gene3D" id="3.90.226.10">
    <property type="entry name" value="2-enoyl-CoA Hydratase, Chain A, domain 1"/>
    <property type="match status" value="1"/>
</dbReference>
<gene>
    <name evidence="3" type="ORF">GEV02_10655</name>
</gene>
<dbReference type="InterPro" id="IPR029045">
    <property type="entry name" value="ClpP/crotonase-like_dom_sf"/>
</dbReference>
<keyword evidence="1" id="KW-1133">Transmembrane helix</keyword>
<accession>A0A6A7N0R0</accession>
<feature type="domain" description="Tail specific protease" evidence="2">
    <location>
        <begin position="147"/>
        <end position="337"/>
    </location>
</feature>
<dbReference type="AlphaFoldDB" id="A0A6A7N0R0"/>
<evidence type="ECO:0000256" key="1">
    <source>
        <dbReference type="SAM" id="Phobius"/>
    </source>
</evidence>
<dbReference type="Pfam" id="PF03572">
    <property type="entry name" value="Peptidase_S41"/>
    <property type="match status" value="1"/>
</dbReference>
<dbReference type="EMBL" id="WHUG01000003">
    <property type="protein sequence ID" value="MQA38612.1"/>
    <property type="molecule type" value="Genomic_DNA"/>
</dbReference>
<protein>
    <recommendedName>
        <fullName evidence="2">Tail specific protease domain-containing protein</fullName>
    </recommendedName>
</protein>
<dbReference type="SUPFAM" id="SSF52096">
    <property type="entry name" value="ClpP/crotonase"/>
    <property type="match status" value="1"/>
</dbReference>
<sequence length="356" mass="39433">MAPANTLIDRSLRIAILGALLAFHGLVVVPMTFNAVRSGEKMAEPLPPDERGALVGRTLFSVRENYVIPEKTPLVEAALRRRATDGTYDELGEGRDLAHSISEDMQVAASDRELQLEYLPLPVAGETPPGTVRDIEPVESWPQSWLTGAQRAMGDGGVWNVQILEGNIGFLQILKFDHFYNARDKYASAMEKLKDTRAIIIDFGLNVGGWPEAANTFATYFYDQRMHLGDIYYRKDNLTVQNWTDDQPIGPRYGSKRPVYILTTRNTHGTAEALAYAMQKTGRATIVGGPTMGSAHLADRFPLSEHFQAWVPVARAIDATTGGNWQDRGVRPDVECLRCDPKNIAHNLALQGKTKL</sequence>
<evidence type="ECO:0000259" key="2">
    <source>
        <dbReference type="SMART" id="SM00245"/>
    </source>
</evidence>
<keyword evidence="1" id="KW-0472">Membrane</keyword>
<dbReference type="InterPro" id="IPR005151">
    <property type="entry name" value="Tail-specific_protease"/>
</dbReference>
<reference evidence="3 4" key="1">
    <citation type="submission" date="2019-10" db="EMBL/GenBank/DDBJ databases">
        <title>Two novel species isolated from a subtropical stream in China.</title>
        <authorList>
            <person name="Lu H."/>
        </authorList>
    </citation>
    <scope>NUCLEOTIDE SEQUENCE [LARGE SCALE GENOMIC DNA]</scope>
    <source>
        <strain evidence="3 4">FT29W</strain>
    </source>
</reference>
<feature type="transmembrane region" description="Helical" evidence="1">
    <location>
        <begin position="12"/>
        <end position="33"/>
    </location>
</feature>
<keyword evidence="4" id="KW-1185">Reference proteome</keyword>
<dbReference type="Pfam" id="PF11918">
    <property type="entry name" value="Peptidase_S41_N"/>
    <property type="match status" value="1"/>
</dbReference>
<dbReference type="SMART" id="SM00245">
    <property type="entry name" value="TSPc"/>
    <property type="match status" value="1"/>
</dbReference>
<dbReference type="GO" id="GO:0006508">
    <property type="term" value="P:proteolysis"/>
    <property type="evidence" value="ECO:0007669"/>
    <property type="project" value="InterPro"/>
</dbReference>
<dbReference type="PANTHER" id="PTHR11261:SF3">
    <property type="entry name" value="RETINOL-BINDING PROTEIN 3"/>
    <property type="match status" value="1"/>
</dbReference>
<evidence type="ECO:0000313" key="4">
    <source>
        <dbReference type="Proteomes" id="UP000440498"/>
    </source>
</evidence>
<proteinExistence type="predicted"/>
<dbReference type="GO" id="GO:0008236">
    <property type="term" value="F:serine-type peptidase activity"/>
    <property type="evidence" value="ECO:0007669"/>
    <property type="project" value="InterPro"/>
</dbReference>
<comment type="caution">
    <text evidence="3">The sequence shown here is derived from an EMBL/GenBank/DDBJ whole genome shotgun (WGS) entry which is preliminary data.</text>
</comment>
<dbReference type="CDD" id="cd07563">
    <property type="entry name" value="Peptidase_S41_IRBP"/>
    <property type="match status" value="1"/>
</dbReference>
<dbReference type="Gene3D" id="3.30.750.44">
    <property type="match status" value="1"/>
</dbReference>
<dbReference type="Proteomes" id="UP000440498">
    <property type="component" value="Unassembled WGS sequence"/>
</dbReference>
<evidence type="ECO:0000313" key="3">
    <source>
        <dbReference type="EMBL" id="MQA38612.1"/>
    </source>
</evidence>